<comment type="caution">
    <text evidence="3">The sequence shown here is derived from an EMBL/GenBank/DDBJ whole genome shotgun (WGS) entry which is preliminary data.</text>
</comment>
<feature type="transmembrane region" description="Helical" evidence="2">
    <location>
        <begin position="21"/>
        <end position="40"/>
    </location>
</feature>
<reference evidence="3 4" key="1">
    <citation type="journal article" date="2016" name="Nat. Commun.">
        <title>Thousands of microbial genomes shed light on interconnected biogeochemical processes in an aquifer system.</title>
        <authorList>
            <person name="Anantharaman K."/>
            <person name="Brown C.T."/>
            <person name="Hug L.A."/>
            <person name="Sharon I."/>
            <person name="Castelle C.J."/>
            <person name="Probst A.J."/>
            <person name="Thomas B.C."/>
            <person name="Singh A."/>
            <person name="Wilkins M.J."/>
            <person name="Karaoz U."/>
            <person name="Brodie E.L."/>
            <person name="Williams K.H."/>
            <person name="Hubbard S.S."/>
            <person name="Banfield J.F."/>
        </authorList>
    </citation>
    <scope>NUCLEOTIDE SEQUENCE [LARGE SCALE GENOMIC DNA]</scope>
</reference>
<evidence type="ECO:0000256" key="1">
    <source>
        <dbReference type="SAM" id="MobiDB-lite"/>
    </source>
</evidence>
<dbReference type="InterPro" id="IPR018247">
    <property type="entry name" value="EF_Hand_1_Ca_BS"/>
</dbReference>
<keyword evidence="2" id="KW-0812">Transmembrane</keyword>
<dbReference type="PROSITE" id="PS00018">
    <property type="entry name" value="EF_HAND_1"/>
    <property type="match status" value="1"/>
</dbReference>
<dbReference type="AlphaFoldDB" id="A0A1F7YHV1"/>
<evidence type="ECO:0000313" key="4">
    <source>
        <dbReference type="Proteomes" id="UP000178851"/>
    </source>
</evidence>
<feature type="region of interest" description="Disordered" evidence="1">
    <location>
        <begin position="372"/>
        <end position="401"/>
    </location>
</feature>
<accession>A0A1F7YHV1</accession>
<sequence>MLPKIKEISRRLKYSSNKQKLGLLVVGILLLSLPVGLFLINRVVQYRSRAASPTTADVCFQQAPCNTTTRSQYPAGSNVTVPAWLDADGNQITAVHLEILFDPTKVQLTAEVPATSLDSRMSLIGSITSMATANSTGRIAITEGAISASNLPSGVFKFIDLPFRTTTSCTGTNLSACTSLSVDTSCTSPGVCKYQIVNVSSQSLGISAQVADFVIGLTTPTPTPTIAPTPTSGGTVTVPLSCAAGEQSKTIQPCILTSIRRVYDLSFLNSITNYNISKATFQGRAIGGGTPLFYISRSLATPVCNLLGATQFGVLNFPYTTDSFWPDLTGFGTMLQSNLSEKFLVIDTSGFTTFGTNQNLYMCVGGTGAATPTPTTPPNATSTPIPSPTSTPVPSPTATPVAGAPTQVPIPAAGGGTLVIDPVVATKAPNEIFAAQIRFRTGSTSANVKGISAITFRVTYPYLATGSPALEVVDPSCTSQGVCTPATRIVPDNNLALSGNWAFSVNSVSRANSSVTVDFSAAYTSVVNSPECPSGIVGYCTTTETPLATIYFKAITRPTTNPITLTWNYTGQNLTSLTGMFTKTDPPVNILITPINAAYSIVDLATLVYHFRMQGVSTAITRNNAQLFIVGAVSNTYTLNITSDGVGLFSPNPSPVTLTGTPITSTGLAYDVFQKGPGYLRKRLGNITLLPGLNTAPTTWNTIKLLAGDFVDAAGNSVTYNVLNINDIGLMLSDQVYNQLTVPVTGTFLPQFDIDGNGIINVIDIAYVLSNYTQLTVPGD</sequence>
<feature type="compositionally biased region" description="Low complexity" evidence="1">
    <location>
        <begin position="372"/>
        <end position="384"/>
    </location>
</feature>
<evidence type="ECO:0000256" key="2">
    <source>
        <dbReference type="SAM" id="Phobius"/>
    </source>
</evidence>
<protein>
    <recommendedName>
        <fullName evidence="5">Dockerin domain-containing protein</fullName>
    </recommendedName>
</protein>
<dbReference type="EMBL" id="MGGI01000016">
    <property type="protein sequence ID" value="OGM26168.1"/>
    <property type="molecule type" value="Genomic_DNA"/>
</dbReference>
<evidence type="ECO:0000313" key="3">
    <source>
        <dbReference type="EMBL" id="OGM26168.1"/>
    </source>
</evidence>
<evidence type="ECO:0008006" key="5">
    <source>
        <dbReference type="Google" id="ProtNLM"/>
    </source>
</evidence>
<dbReference type="Proteomes" id="UP000178851">
    <property type="component" value="Unassembled WGS sequence"/>
</dbReference>
<organism evidence="3 4">
    <name type="scientific">Candidatus Woesebacteria bacterium RIFCSPHIGHO2_01_FULL_39_28</name>
    <dbReference type="NCBI Taxonomy" id="1802496"/>
    <lineage>
        <taxon>Bacteria</taxon>
        <taxon>Candidatus Woeseibacteriota</taxon>
    </lineage>
</organism>
<name>A0A1F7YHV1_9BACT</name>
<dbReference type="Gene3D" id="2.60.40.4130">
    <property type="match status" value="1"/>
</dbReference>
<gene>
    <name evidence="3" type="ORF">A2627_03965</name>
</gene>
<keyword evidence="2" id="KW-0472">Membrane</keyword>
<proteinExistence type="predicted"/>
<keyword evidence="2" id="KW-1133">Transmembrane helix</keyword>
<feature type="compositionally biased region" description="Pro residues" evidence="1">
    <location>
        <begin position="385"/>
        <end position="397"/>
    </location>
</feature>